<reference evidence="2" key="1">
    <citation type="journal article" date="2009" name="Genome Res.">
        <title>Comparative genomic analyses of the human fungal pathogens Coccidioides and their relatives.</title>
        <authorList>
            <person name="Sharpton T.J."/>
            <person name="Stajich J.E."/>
            <person name="Rounsley S.D."/>
            <person name="Gardner M.J."/>
            <person name="Wortman J.R."/>
            <person name="Jordar V.S."/>
            <person name="Maiti R."/>
            <person name="Kodira C.D."/>
            <person name="Neafsey D.E."/>
            <person name="Zeng Q."/>
            <person name="Hung C.-Y."/>
            <person name="McMahan C."/>
            <person name="Muszewska A."/>
            <person name="Grynberg M."/>
            <person name="Mandel M.A."/>
            <person name="Kellner E.M."/>
            <person name="Barker B.M."/>
            <person name="Galgiani J.N."/>
            <person name="Orbach M.J."/>
            <person name="Kirkland T.N."/>
            <person name="Cole G.T."/>
            <person name="Henn M.R."/>
            <person name="Birren B.W."/>
            <person name="Taylor J.W."/>
        </authorList>
    </citation>
    <scope>NUCLEOTIDE SEQUENCE [LARGE SCALE GENOMIC DNA]</scope>
    <source>
        <strain evidence="2">RS</strain>
    </source>
</reference>
<protein>
    <submittedName>
        <fullName evidence="1">Uncharacterized protein</fullName>
    </submittedName>
</protein>
<gene>
    <name evidence="1" type="ORF">CIMG_11379</name>
</gene>
<dbReference type="AlphaFoldDB" id="A0A0D8JUP5"/>
<dbReference type="Proteomes" id="UP000001261">
    <property type="component" value="Unassembled WGS sequence"/>
</dbReference>
<accession>A0A0D8JUP5</accession>
<dbReference type="GeneID" id="24163686"/>
<organism evidence="1 2">
    <name type="scientific">Coccidioides immitis (strain RS)</name>
    <name type="common">Valley fever fungus</name>
    <dbReference type="NCBI Taxonomy" id="246410"/>
    <lineage>
        <taxon>Eukaryota</taxon>
        <taxon>Fungi</taxon>
        <taxon>Dikarya</taxon>
        <taxon>Ascomycota</taxon>
        <taxon>Pezizomycotina</taxon>
        <taxon>Eurotiomycetes</taxon>
        <taxon>Eurotiomycetidae</taxon>
        <taxon>Onygenales</taxon>
        <taxon>Onygenaceae</taxon>
        <taxon>Coccidioides</taxon>
    </lineage>
</organism>
<dbReference type="OMA" id="AESDICM"/>
<dbReference type="VEuPathDB" id="FungiDB:CIMG_11379"/>
<name>A0A0D8JUP5_COCIM</name>
<reference evidence="2" key="2">
    <citation type="journal article" date="2010" name="Genome Res.">
        <title>Population genomic sequencing of Coccidioides fungi reveals recent hybridization and transposon control.</title>
        <authorList>
            <person name="Neafsey D.E."/>
            <person name="Barker B.M."/>
            <person name="Sharpton T.J."/>
            <person name="Stajich J.E."/>
            <person name="Park D.J."/>
            <person name="Whiston E."/>
            <person name="Hung C.-Y."/>
            <person name="McMahan C."/>
            <person name="White J."/>
            <person name="Sykes S."/>
            <person name="Heiman D."/>
            <person name="Young S."/>
            <person name="Zeng Q."/>
            <person name="Abouelleil A."/>
            <person name="Aftuck L."/>
            <person name="Bessette D."/>
            <person name="Brown A."/>
            <person name="FitzGerald M."/>
            <person name="Lui A."/>
            <person name="Macdonald J.P."/>
            <person name="Priest M."/>
            <person name="Orbach M.J."/>
            <person name="Galgiani J.N."/>
            <person name="Kirkland T.N."/>
            <person name="Cole G.T."/>
            <person name="Birren B.W."/>
            <person name="Henn M.R."/>
            <person name="Taylor J.W."/>
            <person name="Rounsley S.D."/>
        </authorList>
    </citation>
    <scope>GENOME REANNOTATION</scope>
    <source>
        <strain evidence="2">RS</strain>
    </source>
</reference>
<dbReference type="KEGG" id="cim:CIMG_11379"/>
<evidence type="ECO:0000313" key="1">
    <source>
        <dbReference type="EMBL" id="KJF61027.1"/>
    </source>
</evidence>
<proteinExistence type="predicted"/>
<evidence type="ECO:0000313" key="2">
    <source>
        <dbReference type="Proteomes" id="UP000001261"/>
    </source>
</evidence>
<dbReference type="RefSeq" id="XP_012213856.1">
    <property type="nucleotide sequence ID" value="XM_012358433.1"/>
</dbReference>
<dbReference type="EMBL" id="GG704914">
    <property type="protein sequence ID" value="KJF61027.1"/>
    <property type="molecule type" value="Genomic_DNA"/>
</dbReference>
<keyword evidence="2" id="KW-1185">Reference proteome</keyword>
<dbReference type="InParanoid" id="A0A0D8JUP5"/>
<sequence>MFFHSTTLYGIVMLNMHTVPMSISSQSLLWAPLALIKPDIQARCSTKPQESKLSTHRRHFNAACSVLAALPSPLRRNTLLFPAQQPPRVFGRGFLLPKCPMTEFPSSNQSFLTTGAWEAPEFADYRYLPLRKPTVDIYTYFPPSGLAESDICMVVFIPWKDLLLHVMCHSSVLHSINGSGTEDPAASIDIGSP</sequence>